<dbReference type="EMBL" id="AP021874">
    <property type="protein sequence ID" value="BBO66303.1"/>
    <property type="molecule type" value="Genomic_DNA"/>
</dbReference>
<protein>
    <submittedName>
        <fullName evidence="1">Uncharacterized protein</fullName>
    </submittedName>
</protein>
<gene>
    <name evidence="1" type="ORF">DSCA_02330</name>
</gene>
<proteinExistence type="predicted"/>
<dbReference type="KEGG" id="dalk:DSCA_02330"/>
<reference evidence="1 2" key="1">
    <citation type="submission" date="2019-11" db="EMBL/GenBank/DDBJ databases">
        <title>Comparative genomics of hydrocarbon-degrading Desulfosarcina strains.</title>
        <authorList>
            <person name="Watanabe M."/>
            <person name="Kojima H."/>
            <person name="Fukui M."/>
        </authorList>
    </citation>
    <scope>NUCLEOTIDE SEQUENCE [LARGE SCALE GENOMIC DNA]</scope>
    <source>
        <strain evidence="1 2">PL12</strain>
    </source>
</reference>
<dbReference type="OrthoDB" id="5120011at2"/>
<organism evidence="1 2">
    <name type="scientific">Desulfosarcina alkanivorans</name>
    <dbReference type="NCBI Taxonomy" id="571177"/>
    <lineage>
        <taxon>Bacteria</taxon>
        <taxon>Pseudomonadati</taxon>
        <taxon>Thermodesulfobacteriota</taxon>
        <taxon>Desulfobacteria</taxon>
        <taxon>Desulfobacterales</taxon>
        <taxon>Desulfosarcinaceae</taxon>
        <taxon>Desulfosarcina</taxon>
    </lineage>
</organism>
<keyword evidence="2" id="KW-1185">Reference proteome</keyword>
<evidence type="ECO:0000313" key="1">
    <source>
        <dbReference type="EMBL" id="BBO66303.1"/>
    </source>
</evidence>
<dbReference type="Proteomes" id="UP000427906">
    <property type="component" value="Chromosome"/>
</dbReference>
<name>A0A5K7YCH6_9BACT</name>
<dbReference type="RefSeq" id="WP_155314700.1">
    <property type="nucleotide sequence ID" value="NZ_AP021874.1"/>
</dbReference>
<sequence>MPKLKRLLVSACFETAQRRRQCSRNKGHVICKGDKCLVIKENMAKNNYCMECSSLIIGKAQEELNQLAGELEIFAQGGKPRRA</sequence>
<dbReference type="AlphaFoldDB" id="A0A5K7YCH6"/>
<evidence type="ECO:0000313" key="2">
    <source>
        <dbReference type="Proteomes" id="UP000427906"/>
    </source>
</evidence>
<accession>A0A5K7YCH6</accession>